<keyword evidence="3" id="KW-1185">Reference proteome</keyword>
<dbReference type="AlphaFoldDB" id="A0A6G1HXA7"/>
<feature type="region of interest" description="Disordered" evidence="1">
    <location>
        <begin position="200"/>
        <end position="220"/>
    </location>
</feature>
<protein>
    <submittedName>
        <fullName evidence="2">Uncharacterized protein</fullName>
    </submittedName>
</protein>
<sequence>MSLSPRGEIWRRPIRSFLKRPAVWTAVAICGWHLRLGQGYGYFVRSRGGESAFPCRSAFTPLLLPSWLIPSHVASAVDSSSRRREGSCSGKSTVPLSLLPYRMTLPSSCQCVSESSSQPLVAVPRNGHAPQSDATISGCTATVCLALRGKNNGQCFESKPNLRLLPGHCRRAFNSCSALLGMAGFGMKWEEHEETGKTMGWSFSAPASRHTSPSANITGA</sequence>
<evidence type="ECO:0000313" key="2">
    <source>
        <dbReference type="EMBL" id="KAF2400449.1"/>
    </source>
</evidence>
<evidence type="ECO:0000313" key="3">
    <source>
        <dbReference type="Proteomes" id="UP000799640"/>
    </source>
</evidence>
<dbReference type="Proteomes" id="UP000799640">
    <property type="component" value="Unassembled WGS sequence"/>
</dbReference>
<proteinExistence type="predicted"/>
<feature type="compositionally biased region" description="Polar residues" evidence="1">
    <location>
        <begin position="209"/>
        <end position="220"/>
    </location>
</feature>
<accession>A0A6G1HXA7</accession>
<dbReference type="EMBL" id="ML996695">
    <property type="protein sequence ID" value="KAF2400449.1"/>
    <property type="molecule type" value="Genomic_DNA"/>
</dbReference>
<reference evidence="2" key="1">
    <citation type="journal article" date="2020" name="Stud. Mycol.">
        <title>101 Dothideomycetes genomes: a test case for predicting lifestyles and emergence of pathogens.</title>
        <authorList>
            <person name="Haridas S."/>
            <person name="Albert R."/>
            <person name="Binder M."/>
            <person name="Bloem J."/>
            <person name="Labutti K."/>
            <person name="Salamov A."/>
            <person name="Andreopoulos B."/>
            <person name="Baker S."/>
            <person name="Barry K."/>
            <person name="Bills G."/>
            <person name="Bluhm B."/>
            <person name="Cannon C."/>
            <person name="Castanera R."/>
            <person name="Culley D."/>
            <person name="Daum C."/>
            <person name="Ezra D."/>
            <person name="Gonzalez J."/>
            <person name="Henrissat B."/>
            <person name="Kuo A."/>
            <person name="Liang C."/>
            <person name="Lipzen A."/>
            <person name="Lutzoni F."/>
            <person name="Magnuson J."/>
            <person name="Mondo S."/>
            <person name="Nolan M."/>
            <person name="Ohm R."/>
            <person name="Pangilinan J."/>
            <person name="Park H.-J."/>
            <person name="Ramirez L."/>
            <person name="Alfaro M."/>
            <person name="Sun H."/>
            <person name="Tritt A."/>
            <person name="Yoshinaga Y."/>
            <person name="Zwiers L.-H."/>
            <person name="Turgeon B."/>
            <person name="Goodwin S."/>
            <person name="Spatafora J."/>
            <person name="Crous P."/>
            <person name="Grigoriev I."/>
        </authorList>
    </citation>
    <scope>NUCLEOTIDE SEQUENCE</scope>
    <source>
        <strain evidence="2">CBS 262.69</strain>
    </source>
</reference>
<name>A0A6G1HXA7_9PEZI</name>
<evidence type="ECO:0000256" key="1">
    <source>
        <dbReference type="SAM" id="MobiDB-lite"/>
    </source>
</evidence>
<gene>
    <name evidence="2" type="ORF">EJ06DRAFT_431159</name>
</gene>
<organism evidence="2 3">
    <name type="scientific">Trichodelitschia bisporula</name>
    <dbReference type="NCBI Taxonomy" id="703511"/>
    <lineage>
        <taxon>Eukaryota</taxon>
        <taxon>Fungi</taxon>
        <taxon>Dikarya</taxon>
        <taxon>Ascomycota</taxon>
        <taxon>Pezizomycotina</taxon>
        <taxon>Dothideomycetes</taxon>
        <taxon>Dothideomycetes incertae sedis</taxon>
        <taxon>Phaeotrichales</taxon>
        <taxon>Phaeotrichaceae</taxon>
        <taxon>Trichodelitschia</taxon>
    </lineage>
</organism>